<keyword evidence="4 8" id="KW-0812">Transmembrane</keyword>
<comment type="subcellular location">
    <subcellularLocation>
        <location evidence="1">Cell membrane</location>
        <topology evidence="1">Multi-pass membrane protein</topology>
    </subcellularLocation>
</comment>
<dbReference type="EMBL" id="JBEPLO010000037">
    <property type="protein sequence ID" value="MET3559168.1"/>
    <property type="molecule type" value="Genomic_DNA"/>
</dbReference>
<sequence>MRIKWFSLVRITGMVMVLLYHFWPSIFRGGFVGVDLFLTFSGFLTTALFLEEFSNHQRIDLIGFYRRRLYRIFPPVFLMILVVLPFTLLIRSDFRAGLASQMAAVLGFVTNYFEIATGGSYENQFVPHLFVHTWTLAMEVQLYLIWGLVIWGLSKLSANKEQLRGFIFVVASLGFLLTFVRLILASISTINLSWVYYATGKHGFTFFLGAILACFMGMYKPTVLVKQLFQKLDLTKTLALFAGSSLVLVALTFFLQFESVWTYWVGFLLASLATLVMILSARQLHELTFSSTEPAFLTYLANISYGIYLFHWPFLIIFSEMGSRSLAVGLSLLFSFVFASLSFYLLEPLIMGKEITLFGVDLTFKNPKKTLAIMATPLVLLALILVLVSPRIGALEKDLMIQGLEQADSKMVQLRAQVDGQKASDYGVVEGVMVIGDSVALRASDGITKAMPDALVDGEVSRTLEGAYDMMMETAKNKALPQTVIISAGTNTVQDYQDQLDRIVKDIPQGHYLILVTPYDGRVAGNPGAIANLTRDYELTLAEKYDWITVADWYKVASNNPKIWHYTDYVHFGSDSDSIADGQALYAEMLSKAIAKAKEGPVKKHK</sequence>
<feature type="transmembrane region" description="Helical" evidence="8">
    <location>
        <begin position="29"/>
        <end position="50"/>
    </location>
</feature>
<evidence type="ECO:0000256" key="8">
    <source>
        <dbReference type="SAM" id="Phobius"/>
    </source>
</evidence>
<feature type="domain" description="Acyltransferase 3" evidence="9">
    <location>
        <begin position="4"/>
        <end position="341"/>
    </location>
</feature>
<keyword evidence="5 8" id="KW-1133">Transmembrane helix</keyword>
<organism evidence="10 11">
    <name type="scientific">Streptococcus rupicaprae</name>
    <dbReference type="NCBI Taxonomy" id="759619"/>
    <lineage>
        <taxon>Bacteria</taxon>
        <taxon>Bacillati</taxon>
        <taxon>Bacillota</taxon>
        <taxon>Bacilli</taxon>
        <taxon>Lactobacillales</taxon>
        <taxon>Streptococcaceae</taxon>
        <taxon>Streptococcus</taxon>
    </lineage>
</organism>
<evidence type="ECO:0000313" key="11">
    <source>
        <dbReference type="Proteomes" id="UP001549122"/>
    </source>
</evidence>
<dbReference type="InterPro" id="IPR036514">
    <property type="entry name" value="SGNH_hydro_sf"/>
</dbReference>
<feature type="transmembrane region" description="Helical" evidence="8">
    <location>
        <begin position="204"/>
        <end position="225"/>
    </location>
</feature>
<dbReference type="SUPFAM" id="SSF52266">
    <property type="entry name" value="SGNH hydrolase"/>
    <property type="match status" value="1"/>
</dbReference>
<dbReference type="Gene3D" id="3.40.50.1110">
    <property type="entry name" value="SGNH hydrolase"/>
    <property type="match status" value="1"/>
</dbReference>
<comment type="caution">
    <text evidence="10">The sequence shown here is derived from an EMBL/GenBank/DDBJ whole genome shotgun (WGS) entry which is preliminary data.</text>
</comment>
<dbReference type="PANTHER" id="PTHR23028">
    <property type="entry name" value="ACETYLTRANSFERASE"/>
    <property type="match status" value="1"/>
</dbReference>
<feature type="transmembrane region" description="Helical" evidence="8">
    <location>
        <begin position="296"/>
        <end position="319"/>
    </location>
</feature>
<reference evidence="10 11" key="1">
    <citation type="submission" date="2024-06" db="EMBL/GenBank/DDBJ databases">
        <title>Genomic Encyclopedia of Type Strains, Phase IV (KMG-IV): sequencing the most valuable type-strain genomes for metagenomic binning, comparative biology and taxonomic classification.</title>
        <authorList>
            <person name="Goeker M."/>
        </authorList>
    </citation>
    <scope>NUCLEOTIDE SEQUENCE [LARGE SCALE GENOMIC DNA]</scope>
    <source>
        <strain evidence="10 11">DSM 28303</strain>
    </source>
</reference>
<dbReference type="RefSeq" id="WP_354366253.1">
    <property type="nucleotide sequence ID" value="NZ_JBEPLO010000037.1"/>
</dbReference>
<proteinExistence type="predicted"/>
<evidence type="ECO:0000256" key="4">
    <source>
        <dbReference type="ARBA" id="ARBA00022692"/>
    </source>
</evidence>
<name>A0ABV2FKZ1_9STRE</name>
<dbReference type="InterPro" id="IPR050879">
    <property type="entry name" value="Acyltransferase_3"/>
</dbReference>
<feature type="transmembrane region" description="Helical" evidence="8">
    <location>
        <begin position="129"/>
        <end position="153"/>
    </location>
</feature>
<evidence type="ECO:0000256" key="6">
    <source>
        <dbReference type="ARBA" id="ARBA00023136"/>
    </source>
</evidence>
<evidence type="ECO:0000313" key="10">
    <source>
        <dbReference type="EMBL" id="MET3559168.1"/>
    </source>
</evidence>
<gene>
    <name evidence="10" type="ORF">ABID29_002317</name>
</gene>
<evidence type="ECO:0000256" key="7">
    <source>
        <dbReference type="ARBA" id="ARBA00023315"/>
    </source>
</evidence>
<feature type="transmembrane region" description="Helical" evidence="8">
    <location>
        <begin position="7"/>
        <end position="23"/>
    </location>
</feature>
<keyword evidence="3" id="KW-0808">Transferase</keyword>
<feature type="transmembrane region" description="Helical" evidence="8">
    <location>
        <begin position="237"/>
        <end position="257"/>
    </location>
</feature>
<feature type="transmembrane region" description="Helical" evidence="8">
    <location>
        <begin position="165"/>
        <end position="184"/>
    </location>
</feature>
<keyword evidence="2" id="KW-1003">Cell membrane</keyword>
<keyword evidence="6 8" id="KW-0472">Membrane</keyword>
<evidence type="ECO:0000256" key="2">
    <source>
        <dbReference type="ARBA" id="ARBA00022475"/>
    </source>
</evidence>
<evidence type="ECO:0000259" key="9">
    <source>
        <dbReference type="Pfam" id="PF01757"/>
    </source>
</evidence>
<feature type="transmembrane region" description="Helical" evidence="8">
    <location>
        <begin position="371"/>
        <end position="392"/>
    </location>
</feature>
<evidence type="ECO:0000256" key="5">
    <source>
        <dbReference type="ARBA" id="ARBA00022989"/>
    </source>
</evidence>
<dbReference type="Proteomes" id="UP001549122">
    <property type="component" value="Unassembled WGS sequence"/>
</dbReference>
<feature type="transmembrane region" description="Helical" evidence="8">
    <location>
        <begin position="263"/>
        <end position="284"/>
    </location>
</feature>
<dbReference type="InterPro" id="IPR002656">
    <property type="entry name" value="Acyl_transf_3_dom"/>
</dbReference>
<feature type="transmembrane region" description="Helical" evidence="8">
    <location>
        <begin position="70"/>
        <end position="90"/>
    </location>
</feature>
<dbReference type="Pfam" id="PF01757">
    <property type="entry name" value="Acyl_transf_3"/>
    <property type="match status" value="1"/>
</dbReference>
<feature type="transmembrane region" description="Helical" evidence="8">
    <location>
        <begin position="325"/>
        <end position="346"/>
    </location>
</feature>
<accession>A0ABV2FKZ1</accession>
<keyword evidence="7" id="KW-0012">Acyltransferase</keyword>
<evidence type="ECO:0000256" key="3">
    <source>
        <dbReference type="ARBA" id="ARBA00022679"/>
    </source>
</evidence>
<dbReference type="PANTHER" id="PTHR23028:SF53">
    <property type="entry name" value="ACYL_TRANSF_3 DOMAIN-CONTAINING PROTEIN"/>
    <property type="match status" value="1"/>
</dbReference>
<protein>
    <submittedName>
        <fullName evidence="10">Peptidoglycan/LPS O-acetylase OafA/YrhL</fullName>
    </submittedName>
</protein>
<keyword evidence="11" id="KW-1185">Reference proteome</keyword>
<evidence type="ECO:0000256" key="1">
    <source>
        <dbReference type="ARBA" id="ARBA00004651"/>
    </source>
</evidence>